<dbReference type="Proteomes" id="UP000264353">
    <property type="component" value="Chromosome A5"/>
</dbReference>
<dbReference type="PANTHER" id="PTHR31973">
    <property type="entry name" value="POLYPROTEIN, PUTATIVE-RELATED"/>
    <property type="match status" value="1"/>
</dbReference>
<dbReference type="PROSITE" id="PS50966">
    <property type="entry name" value="ZF_SWIM"/>
    <property type="match status" value="1"/>
</dbReference>
<evidence type="ECO:0000256" key="3">
    <source>
        <dbReference type="ARBA" id="ARBA00022833"/>
    </source>
</evidence>
<evidence type="ECO:0000259" key="6">
    <source>
        <dbReference type="PROSITE" id="PS50966"/>
    </source>
</evidence>
<dbReference type="InterPro" id="IPR018289">
    <property type="entry name" value="MULE_transposase_dom"/>
</dbReference>
<dbReference type="EMBL" id="CM010632">
    <property type="protein sequence ID" value="RID63441.1"/>
    <property type="molecule type" value="Genomic_DNA"/>
</dbReference>
<name>A0A397ZDA7_BRACM</name>
<feature type="compositionally biased region" description="Basic residues" evidence="5">
    <location>
        <begin position="611"/>
        <end position="622"/>
    </location>
</feature>
<keyword evidence="3" id="KW-0862">Zinc</keyword>
<evidence type="ECO:0000256" key="2">
    <source>
        <dbReference type="ARBA" id="ARBA00022771"/>
    </source>
</evidence>
<feature type="compositionally biased region" description="Basic residues" evidence="5">
    <location>
        <begin position="629"/>
        <end position="641"/>
    </location>
</feature>
<feature type="domain" description="SWIM-type" evidence="6">
    <location>
        <begin position="525"/>
        <end position="557"/>
    </location>
</feature>
<dbReference type="Pfam" id="PF10551">
    <property type="entry name" value="MULE"/>
    <property type="match status" value="1"/>
</dbReference>
<protein>
    <recommendedName>
        <fullName evidence="6">SWIM-type domain-containing protein</fullName>
    </recommendedName>
</protein>
<dbReference type="SMART" id="SM00575">
    <property type="entry name" value="ZnF_PMZ"/>
    <property type="match status" value="1"/>
</dbReference>
<feature type="region of interest" description="Disordered" evidence="5">
    <location>
        <begin position="48"/>
        <end position="68"/>
    </location>
</feature>
<dbReference type="PANTHER" id="PTHR31973:SF187">
    <property type="entry name" value="MUTATOR TRANSPOSASE MUDRA PROTEIN"/>
    <property type="match status" value="1"/>
</dbReference>
<reference evidence="7 8" key="1">
    <citation type="submission" date="2018-06" db="EMBL/GenBank/DDBJ databases">
        <title>WGS assembly of Brassica rapa FPsc.</title>
        <authorList>
            <person name="Bowman J."/>
            <person name="Kohchi T."/>
            <person name="Yamato K."/>
            <person name="Jenkins J."/>
            <person name="Shu S."/>
            <person name="Ishizaki K."/>
            <person name="Yamaoka S."/>
            <person name="Nishihama R."/>
            <person name="Nakamura Y."/>
            <person name="Berger F."/>
            <person name="Adam C."/>
            <person name="Aki S."/>
            <person name="Althoff F."/>
            <person name="Araki T."/>
            <person name="Arteaga-Vazquez M."/>
            <person name="Balasubrmanian S."/>
            <person name="Bauer D."/>
            <person name="Boehm C."/>
            <person name="Briginshaw L."/>
            <person name="Caballero-Perez J."/>
            <person name="Catarino B."/>
            <person name="Chen F."/>
            <person name="Chiyoda S."/>
            <person name="Chovatia M."/>
            <person name="Davies K."/>
            <person name="Delmans M."/>
            <person name="Demura T."/>
            <person name="Dierschke T."/>
            <person name="Dolan L."/>
            <person name="Dorantes-Acosta A."/>
            <person name="Eklund D."/>
            <person name="Florent S."/>
            <person name="Flores-Sandoval E."/>
            <person name="Fujiyama A."/>
            <person name="Fukuzawa H."/>
            <person name="Galik B."/>
            <person name="Grimanelli D."/>
            <person name="Grimwood J."/>
            <person name="Grossniklaus U."/>
            <person name="Hamada T."/>
            <person name="Haseloff J."/>
            <person name="Hetherington A."/>
            <person name="Higo A."/>
            <person name="Hirakawa Y."/>
            <person name="Hundley H."/>
            <person name="Ikeda Y."/>
            <person name="Inoue K."/>
            <person name="Inoue S."/>
            <person name="Ishida S."/>
            <person name="Jia Q."/>
            <person name="Kakita M."/>
            <person name="Kanazawa T."/>
            <person name="Kawai Y."/>
            <person name="Kawashima T."/>
            <person name="Kennedy M."/>
            <person name="Kinose K."/>
            <person name="Kinoshita T."/>
            <person name="Kohara Y."/>
            <person name="Koide E."/>
            <person name="Komatsu K."/>
            <person name="Kopischke S."/>
            <person name="Kubo M."/>
            <person name="Kyozuka J."/>
            <person name="Lagercrantz U."/>
            <person name="Lin S."/>
            <person name="Lindquist E."/>
            <person name="Lipzen A."/>
            <person name="Lu C."/>
            <person name="Luna E."/>
            <person name="Martienssen R."/>
            <person name="Minamino N."/>
            <person name="Mizutani M."/>
            <person name="Mizutani M."/>
            <person name="Mochizuki N."/>
            <person name="Monte I."/>
            <person name="Mosher R."/>
            <person name="Nagasaki H."/>
            <person name="Nakagami H."/>
            <person name="Naramoto S."/>
            <person name="Nishitani K."/>
            <person name="Ohtani M."/>
            <person name="Okamoto T."/>
            <person name="Okumura M."/>
            <person name="Phillips J."/>
            <person name="Pollak B."/>
            <person name="Reinders A."/>
            <person name="Roevekamp M."/>
            <person name="Sano R."/>
            <person name="Sawa S."/>
            <person name="Schmid M."/>
            <person name="Shirakawa M."/>
            <person name="Solano R."/>
            <person name="Spunde A."/>
            <person name="Suetsugu N."/>
            <person name="Sugano S."/>
            <person name="Sugiyama A."/>
            <person name="Sun R."/>
            <person name="Suzuki Y."/>
            <person name="Takenaka M."/>
            <person name="Takezawa D."/>
            <person name="Tomogane H."/>
            <person name="Tsuzuki M."/>
            <person name="Ueda T."/>
            <person name="Umeda M."/>
            <person name="Ward J."/>
            <person name="Watanabe Y."/>
            <person name="Yazaki K."/>
            <person name="Yokoyama R."/>
            <person name="Yoshitake Y."/>
            <person name="Yotsui I."/>
            <person name="Zachgo S."/>
            <person name="Schmutz J."/>
        </authorList>
    </citation>
    <scope>NUCLEOTIDE SEQUENCE [LARGE SCALE GENOMIC DNA]</scope>
    <source>
        <strain evidence="8">cv. B-3</strain>
    </source>
</reference>
<keyword evidence="1" id="KW-0479">Metal-binding</keyword>
<dbReference type="InterPro" id="IPR004332">
    <property type="entry name" value="Transposase_MuDR"/>
</dbReference>
<dbReference type="Pfam" id="PF03108">
    <property type="entry name" value="DBD_Tnp_Mut"/>
    <property type="match status" value="1"/>
</dbReference>
<evidence type="ECO:0000256" key="5">
    <source>
        <dbReference type="SAM" id="MobiDB-lite"/>
    </source>
</evidence>
<evidence type="ECO:0000313" key="7">
    <source>
        <dbReference type="EMBL" id="RID63441.1"/>
    </source>
</evidence>
<organism evidence="7 8">
    <name type="scientific">Brassica campestris</name>
    <name type="common">Field mustard</name>
    <dbReference type="NCBI Taxonomy" id="3711"/>
    <lineage>
        <taxon>Eukaryota</taxon>
        <taxon>Viridiplantae</taxon>
        <taxon>Streptophyta</taxon>
        <taxon>Embryophyta</taxon>
        <taxon>Tracheophyta</taxon>
        <taxon>Spermatophyta</taxon>
        <taxon>Magnoliopsida</taxon>
        <taxon>eudicotyledons</taxon>
        <taxon>Gunneridae</taxon>
        <taxon>Pentapetalae</taxon>
        <taxon>rosids</taxon>
        <taxon>malvids</taxon>
        <taxon>Brassicales</taxon>
        <taxon>Brassicaceae</taxon>
        <taxon>Brassiceae</taxon>
        <taxon>Brassica</taxon>
    </lineage>
</organism>
<evidence type="ECO:0000256" key="4">
    <source>
        <dbReference type="PROSITE-ProRule" id="PRU00325"/>
    </source>
</evidence>
<dbReference type="AlphaFoldDB" id="A0A397ZDA7"/>
<proteinExistence type="predicted"/>
<dbReference type="InterPro" id="IPR007527">
    <property type="entry name" value="Znf_SWIM"/>
</dbReference>
<accession>A0A397ZDA7</accession>
<sequence>MCAAGRWTGVVNVFLVNTIEHPRDEEQEVAFDEDIRVERNVAGFVDEEEDFDYHNTPPNSDGEEEEEESFVRFRRGSGHLELRQLFDTVEEFKDALVEYALKEGRNIKLNKWEKLKSSAVCATEGGCPWRIYCSYEERLGKWMVKTYFEEHSCQKDGHSRILKAPVITKLFLDDIRTDPDMKPMAIQRQIEQRFNLITTIDKCKKAKAKAIDIINRDYEEQFSRLKDYRLAILESNPGSTVELDTVINDEGSEVFQRFYVCFATIRTLWSMWCRPIFGLDGCFMKSTLKGQLLAAVGRDANNGMYPIAWAVVDVENEDNWIWFISKLQQDFNLQAGQGYTVISDRQKGLLNAVERILPHVEHRMCARHIYGNLKKAFPSQHEMKNLFWAVAESCTTRQYEASLEAVQRYDMRLFAAIMEKNPKNCSLAFCSPKSSCVDVHNNISESFNNAIDPARYMPMVEMLETIRRSSMIRIDLRNKIAANTTSRYPSRVMEVIKYEQEKLKFCKIIPGGDGRWEVRESSVSHSVNLRLRTCACPRWDLSGIPCRHALRIIAEKKLNYEDYISAWFLNSRQQQIYSDSIRPVNGMCFWNKNGHLVIPPPSLVDQTESRKGRKPKPKRKKGKNESPTKKRKVSREKRTMHCGRCGVAGHNVTKCSNIGVPMHRPPRKRATRTSEDAQDTRNLDFGEGPSQATQD</sequence>
<dbReference type="GO" id="GO:0008270">
    <property type="term" value="F:zinc ion binding"/>
    <property type="evidence" value="ECO:0007669"/>
    <property type="project" value="UniProtKB-KW"/>
</dbReference>
<dbReference type="Pfam" id="PF04434">
    <property type="entry name" value="SWIM"/>
    <property type="match status" value="1"/>
</dbReference>
<feature type="region of interest" description="Disordered" evidence="5">
    <location>
        <begin position="600"/>
        <end position="695"/>
    </location>
</feature>
<gene>
    <name evidence="7" type="ORF">BRARA_E02450</name>
</gene>
<evidence type="ECO:0000256" key="1">
    <source>
        <dbReference type="ARBA" id="ARBA00022723"/>
    </source>
</evidence>
<dbReference type="InterPro" id="IPR006564">
    <property type="entry name" value="Znf_PMZ"/>
</dbReference>
<keyword evidence="2 4" id="KW-0863">Zinc-finger</keyword>
<evidence type="ECO:0000313" key="8">
    <source>
        <dbReference type="Proteomes" id="UP000264353"/>
    </source>
</evidence>
<feature type="compositionally biased region" description="Basic and acidic residues" evidence="5">
    <location>
        <begin position="672"/>
        <end position="684"/>
    </location>
</feature>